<dbReference type="PaxDb" id="284590-Q6CWF9"/>
<organism evidence="2 3">
    <name type="scientific">Kluyveromyces lactis (strain ATCC 8585 / CBS 2359 / DSM 70799 / NBRC 1267 / NRRL Y-1140 / WM37)</name>
    <name type="common">Yeast</name>
    <name type="synonym">Candida sphaerica</name>
    <dbReference type="NCBI Taxonomy" id="284590"/>
    <lineage>
        <taxon>Eukaryota</taxon>
        <taxon>Fungi</taxon>
        <taxon>Dikarya</taxon>
        <taxon>Ascomycota</taxon>
        <taxon>Saccharomycotina</taxon>
        <taxon>Saccharomycetes</taxon>
        <taxon>Saccharomycetales</taxon>
        <taxon>Saccharomycetaceae</taxon>
        <taxon>Kluyveromyces</taxon>
    </lineage>
</organism>
<keyword evidence="3" id="KW-1185">Reference proteome</keyword>
<dbReference type="OMA" id="MYVTDGD"/>
<accession>Q6CWF9</accession>
<keyword evidence="1" id="KW-0808">Transferase</keyword>
<dbReference type="EMBL" id="CR382122">
    <property type="protein sequence ID" value="CAH02123.1"/>
    <property type="molecule type" value="Genomic_DNA"/>
</dbReference>
<dbReference type="Pfam" id="PF10294">
    <property type="entry name" value="Methyltransf_16"/>
    <property type="match status" value="1"/>
</dbReference>
<proteinExistence type="predicted"/>
<dbReference type="eggNOG" id="KOG2497">
    <property type="taxonomic scope" value="Eukaryota"/>
</dbReference>
<dbReference type="Gene3D" id="3.40.50.150">
    <property type="entry name" value="Vaccinia Virus protein VP39"/>
    <property type="match status" value="1"/>
</dbReference>
<name>Q6CWF9_KLULA</name>
<dbReference type="AlphaFoldDB" id="Q6CWF9"/>
<protein>
    <submittedName>
        <fullName evidence="2">KLLA0B04444p</fullName>
    </submittedName>
</protein>
<gene>
    <name evidence="2" type="ORF">KLLA0_B04444g</name>
</gene>
<dbReference type="GO" id="GO:0005737">
    <property type="term" value="C:cytoplasm"/>
    <property type="evidence" value="ECO:0007669"/>
    <property type="project" value="TreeGrafter"/>
</dbReference>
<dbReference type="InterPro" id="IPR019410">
    <property type="entry name" value="Methyltransf_16"/>
</dbReference>
<evidence type="ECO:0000256" key="1">
    <source>
        <dbReference type="ARBA" id="ARBA00022679"/>
    </source>
</evidence>
<dbReference type="PANTHER" id="PTHR14614">
    <property type="entry name" value="HEPATOCELLULAR CARCINOMA-ASSOCIATED ANTIGEN"/>
    <property type="match status" value="1"/>
</dbReference>
<dbReference type="Proteomes" id="UP000000598">
    <property type="component" value="Chromosome B"/>
</dbReference>
<dbReference type="FunCoup" id="Q6CWF9">
    <property type="interactions" value="520"/>
</dbReference>
<dbReference type="SUPFAM" id="SSF53335">
    <property type="entry name" value="S-adenosyl-L-methionine-dependent methyltransferases"/>
    <property type="match status" value="1"/>
</dbReference>
<dbReference type="STRING" id="284590.Q6CWF9"/>
<dbReference type="GO" id="GO:0008757">
    <property type="term" value="F:S-adenosylmethionine-dependent methyltransferase activity"/>
    <property type="evidence" value="ECO:0007669"/>
    <property type="project" value="UniProtKB-ARBA"/>
</dbReference>
<evidence type="ECO:0000313" key="2">
    <source>
        <dbReference type="EMBL" id="CAH02123.1"/>
    </source>
</evidence>
<dbReference type="InParanoid" id="Q6CWF9"/>
<dbReference type="HOGENOM" id="CLU_038942_1_1_1"/>
<dbReference type="InterPro" id="IPR029063">
    <property type="entry name" value="SAM-dependent_MTases_sf"/>
</dbReference>
<evidence type="ECO:0000313" key="3">
    <source>
        <dbReference type="Proteomes" id="UP000000598"/>
    </source>
</evidence>
<reference evidence="2 3" key="1">
    <citation type="journal article" date="2004" name="Nature">
        <title>Genome evolution in yeasts.</title>
        <authorList>
            <consortium name="Genolevures"/>
            <person name="Dujon B."/>
            <person name="Sherman D."/>
            <person name="Fischer G."/>
            <person name="Durrens P."/>
            <person name="Casaregola S."/>
            <person name="Lafontaine I."/>
            <person name="de Montigny J."/>
            <person name="Marck C."/>
            <person name="Neuveglise C."/>
            <person name="Talla E."/>
            <person name="Goffard N."/>
            <person name="Frangeul L."/>
            <person name="Aigle M."/>
            <person name="Anthouard V."/>
            <person name="Babour A."/>
            <person name="Barbe V."/>
            <person name="Barnay S."/>
            <person name="Blanchin S."/>
            <person name="Beckerich J.M."/>
            <person name="Beyne E."/>
            <person name="Bleykasten C."/>
            <person name="Boisrame A."/>
            <person name="Boyer J."/>
            <person name="Cattolico L."/>
            <person name="Confanioleri F."/>
            <person name="de Daruvar A."/>
            <person name="Despons L."/>
            <person name="Fabre E."/>
            <person name="Fairhead C."/>
            <person name="Ferry-Dumazet H."/>
            <person name="Groppi A."/>
            <person name="Hantraye F."/>
            <person name="Hennequin C."/>
            <person name="Jauniaux N."/>
            <person name="Joyet P."/>
            <person name="Kachouri R."/>
            <person name="Kerrest A."/>
            <person name="Koszul R."/>
            <person name="Lemaire M."/>
            <person name="Lesur I."/>
            <person name="Ma L."/>
            <person name="Muller H."/>
            <person name="Nicaud J.M."/>
            <person name="Nikolski M."/>
            <person name="Oztas S."/>
            <person name="Ozier-Kalogeropoulos O."/>
            <person name="Pellenz S."/>
            <person name="Potier S."/>
            <person name="Richard G.F."/>
            <person name="Straub M.L."/>
            <person name="Suleau A."/>
            <person name="Swennene D."/>
            <person name="Tekaia F."/>
            <person name="Wesolowski-Louvel M."/>
            <person name="Westhof E."/>
            <person name="Wirth B."/>
            <person name="Zeniou-Meyer M."/>
            <person name="Zivanovic I."/>
            <person name="Bolotin-Fukuhara M."/>
            <person name="Thierry A."/>
            <person name="Bouchier C."/>
            <person name="Caudron B."/>
            <person name="Scarpelli C."/>
            <person name="Gaillardin C."/>
            <person name="Weissenbach J."/>
            <person name="Wincker P."/>
            <person name="Souciet J.L."/>
        </authorList>
    </citation>
    <scope>NUCLEOTIDE SEQUENCE [LARGE SCALE GENOMIC DNA]</scope>
    <source>
        <strain evidence="3">ATCC 8585 / CBS 2359 / DSM 70799 / NBRC 1267 / NRRL Y-1140 / WM37</strain>
    </source>
</reference>
<dbReference type="PANTHER" id="PTHR14614:SF130">
    <property type="entry name" value="PROTEIN-LYSINE N-METHYLTRANSFERASE EEF2KMT"/>
    <property type="match status" value="1"/>
</dbReference>
<sequence length="308" mass="35329">MDVYDRIHARQPVHEVVRFISDNNIEFDEDEFLQQLDIVVHRNQYYAKQLLKQMIQHFESRGSDFVETMYEPYINLLPVGAPDPQDSDIIQYRFDRYKVVIEETPSLICAQGTTGFRTWEAALFLCHYMTQHPGLFVTHDSLMLELGCGTGIISILYKMIKDSQGDCKAGTIIVTDGDSNLLQQVSTNFQLNGSLSNDGDVNIGFQRLRWNEDELSNYNEIDLILAADVTYDTSVIPDLVKCLSQFKGAHGYISCTERNLDTLDAFENELTRNCIYFEIVSRISPISFKQISERDISTSIRIYKISIN</sequence>
<dbReference type="KEGG" id="kla:KLLA0_B04444g"/>